<dbReference type="PRINTS" id="PR01245">
    <property type="entry name" value="RAD1REC1"/>
</dbReference>
<keyword evidence="3" id="KW-0227">DNA damage</keyword>
<comment type="similarity">
    <text evidence="2">Belongs to the rad1 family.</text>
</comment>
<keyword evidence="5" id="KW-0539">Nucleus</keyword>
<evidence type="ECO:0008006" key="8">
    <source>
        <dbReference type="Google" id="ProtNLM"/>
    </source>
</evidence>
<protein>
    <recommendedName>
        <fullName evidence="8">Cell cycle checkpoint protein RAD1</fullName>
    </recommendedName>
</protein>
<sequence>MRNMDDDDGYTFEAILEYPKILLNIIRSVRVLKKRAALEISLEGLRFISEEDKCIQVVALLEEQLFKQFDFRAHDSVMFEISLDHLEQCLNLFGSSSSYSTLKVVYPGRNNSFVLFIEDGGVFSECELATFECEDFIEVETLGDIVTRVLFNSDLLKEIWAEMDHTASILKFSIGNEKVALSTATMKIEVGQHSEAVVLFESKHDQDLKYNMKVLRATQKALNLSYKSLIRFAVDGTVAMQFLLKTDAGPDCCVEFLCKALQFIEEDSDLL</sequence>
<dbReference type="GeneID" id="111243288"/>
<evidence type="ECO:0000256" key="2">
    <source>
        <dbReference type="ARBA" id="ARBA00010991"/>
    </source>
</evidence>
<dbReference type="EnsemblMetazoa" id="XM_022788592">
    <property type="protein sequence ID" value="XP_022644327"/>
    <property type="gene ID" value="LOC111243288"/>
</dbReference>
<evidence type="ECO:0000313" key="6">
    <source>
        <dbReference type="EnsemblMetazoa" id="XP_022644327"/>
    </source>
</evidence>
<accession>A0A7M7IYI7</accession>
<reference evidence="6" key="1">
    <citation type="submission" date="2021-01" db="UniProtKB">
        <authorList>
            <consortium name="EnsemblMetazoa"/>
        </authorList>
    </citation>
    <scope>IDENTIFICATION</scope>
</reference>
<dbReference type="PANTHER" id="PTHR10870">
    <property type="entry name" value="CELL CYCLE CHECKPOINT PROTEIN RAD1"/>
    <property type="match status" value="1"/>
</dbReference>
<name>A0A7M7IYI7_VARDE</name>
<dbReference type="OrthoDB" id="337581at2759"/>
<dbReference type="KEGG" id="vde:111243288"/>
<dbReference type="AlphaFoldDB" id="A0A7M7IYI7"/>
<keyword evidence="4" id="KW-0234">DNA repair</keyword>
<dbReference type="Gene3D" id="3.70.10.10">
    <property type="match status" value="1"/>
</dbReference>
<dbReference type="InParanoid" id="A0A7M7IYI7"/>
<dbReference type="InterPro" id="IPR046938">
    <property type="entry name" value="DNA_clamp_sf"/>
</dbReference>
<evidence type="ECO:0000313" key="7">
    <source>
        <dbReference type="Proteomes" id="UP000594260"/>
    </source>
</evidence>
<keyword evidence="7" id="KW-1185">Reference proteome</keyword>
<dbReference type="PANTHER" id="PTHR10870:SF0">
    <property type="entry name" value="CELL CYCLE CHECKPOINT PROTEIN RAD1"/>
    <property type="match status" value="1"/>
</dbReference>
<organism evidence="6 7">
    <name type="scientific">Varroa destructor</name>
    <name type="common">Honeybee mite</name>
    <dbReference type="NCBI Taxonomy" id="109461"/>
    <lineage>
        <taxon>Eukaryota</taxon>
        <taxon>Metazoa</taxon>
        <taxon>Ecdysozoa</taxon>
        <taxon>Arthropoda</taxon>
        <taxon>Chelicerata</taxon>
        <taxon>Arachnida</taxon>
        <taxon>Acari</taxon>
        <taxon>Parasitiformes</taxon>
        <taxon>Mesostigmata</taxon>
        <taxon>Gamasina</taxon>
        <taxon>Dermanyssoidea</taxon>
        <taxon>Varroidae</taxon>
        <taxon>Varroa</taxon>
    </lineage>
</organism>
<dbReference type="Proteomes" id="UP000594260">
    <property type="component" value="Unplaced"/>
</dbReference>
<dbReference type="RefSeq" id="XP_022644327.1">
    <property type="nucleotide sequence ID" value="XM_022788592.1"/>
</dbReference>
<evidence type="ECO:0000256" key="5">
    <source>
        <dbReference type="ARBA" id="ARBA00023242"/>
    </source>
</evidence>
<dbReference type="InterPro" id="IPR003021">
    <property type="entry name" value="Rad1_Rec1_Rad17"/>
</dbReference>
<dbReference type="GO" id="GO:0006281">
    <property type="term" value="P:DNA repair"/>
    <property type="evidence" value="ECO:0007669"/>
    <property type="project" value="UniProtKB-KW"/>
</dbReference>
<dbReference type="OMA" id="WSQAYKF"/>
<dbReference type="GO" id="GO:0030896">
    <property type="term" value="C:checkpoint clamp complex"/>
    <property type="evidence" value="ECO:0007669"/>
    <property type="project" value="TreeGrafter"/>
</dbReference>
<dbReference type="InterPro" id="IPR003011">
    <property type="entry name" value="Cell_cycle_checkpoint_Rad1"/>
</dbReference>
<dbReference type="Pfam" id="PF02144">
    <property type="entry name" value="Rad1"/>
    <property type="match status" value="1"/>
</dbReference>
<evidence type="ECO:0000256" key="3">
    <source>
        <dbReference type="ARBA" id="ARBA00022763"/>
    </source>
</evidence>
<evidence type="ECO:0000256" key="4">
    <source>
        <dbReference type="ARBA" id="ARBA00023204"/>
    </source>
</evidence>
<proteinExistence type="inferred from homology"/>
<dbReference type="GO" id="GO:0000077">
    <property type="term" value="P:DNA damage checkpoint signaling"/>
    <property type="evidence" value="ECO:0007669"/>
    <property type="project" value="InterPro"/>
</dbReference>
<dbReference type="SUPFAM" id="SSF55979">
    <property type="entry name" value="DNA clamp"/>
    <property type="match status" value="1"/>
</dbReference>
<dbReference type="PRINTS" id="PR01246">
    <property type="entry name" value="RAD1REPAIR"/>
</dbReference>
<evidence type="ECO:0000256" key="1">
    <source>
        <dbReference type="ARBA" id="ARBA00004123"/>
    </source>
</evidence>
<dbReference type="FunCoup" id="A0A7M7IYI7">
    <property type="interactions" value="1533"/>
</dbReference>
<dbReference type="CTD" id="5810"/>
<comment type="subcellular location">
    <subcellularLocation>
        <location evidence="1">Nucleus</location>
    </subcellularLocation>
</comment>